<proteinExistence type="predicted"/>
<evidence type="ECO:0000313" key="4">
    <source>
        <dbReference type="Proteomes" id="UP000010474"/>
    </source>
</evidence>
<gene>
    <name evidence="3" type="ordered locus">Anacy_5521</name>
</gene>
<keyword evidence="4" id="KW-1185">Reference proteome</keyword>
<dbReference type="HOGENOM" id="CLU_677302_0_0_3"/>
<feature type="compositionally biased region" description="Pro residues" evidence="1">
    <location>
        <begin position="222"/>
        <end position="266"/>
    </location>
</feature>
<sequence length="408" mass="44041">MTPSVTDKSPISATGWRRHTDPPFLWIVLFISSVSLHLLIFWLLRSSNEFKPWIPQSSQAEIPVDLIDISPQVQSTTKPDSTPTTVTSKFSSLPQQSVTASLPKIAPTPNNPDDGVINPDFNLSQQGESKNTEVNNQSVTPTPNPTAQATPVETIPSPSPTASPTAQATPAETIPSPSPTTQATPTATPAETIPLNDLPWNRRQEVKLGQGTLLPNDFPSDSPTPTPEDSPTPNPEDSPTPTPEDSPTPTPEDSPTPTPEDSPTPNPEDSSTPRGGGAIANVAPILKDEVNELREQQQLRVDALPDVLAEYQGSRTKELEVSFLPGDSELKPANILASLVIDKNGNFEQAIVINIEPAILSSQKSIYEQALNDIFRQESFLAAYNLDGSKPDLSNLYVRIRIEPINSP</sequence>
<dbReference type="Proteomes" id="UP000010474">
    <property type="component" value="Chromosome"/>
</dbReference>
<dbReference type="AlphaFoldDB" id="K9ZNM4"/>
<evidence type="ECO:0000256" key="1">
    <source>
        <dbReference type="SAM" id="MobiDB-lite"/>
    </source>
</evidence>
<reference evidence="4" key="1">
    <citation type="journal article" date="2013" name="Proc. Natl. Acad. Sci. U.S.A.">
        <title>Improving the coverage of the cyanobacterial phylum using diversity-driven genome sequencing.</title>
        <authorList>
            <person name="Shih P.M."/>
            <person name="Wu D."/>
            <person name="Latifi A."/>
            <person name="Axen S.D."/>
            <person name="Fewer D.P."/>
            <person name="Talla E."/>
            <person name="Calteau A."/>
            <person name="Cai F."/>
            <person name="Tandeau de Marsac N."/>
            <person name="Rippka R."/>
            <person name="Herdman M."/>
            <person name="Sivonen K."/>
            <person name="Coursin T."/>
            <person name="Laurent T."/>
            <person name="Goodwin L."/>
            <person name="Nolan M."/>
            <person name="Davenport K.W."/>
            <person name="Han C.S."/>
            <person name="Rubin E.M."/>
            <person name="Eisen J.A."/>
            <person name="Woyke T."/>
            <person name="Gugger M."/>
            <person name="Kerfeld C.A."/>
        </authorList>
    </citation>
    <scope>NUCLEOTIDE SEQUENCE [LARGE SCALE GENOMIC DNA]</scope>
    <source>
        <strain evidence="4">ATCC 27899 / PCC 7122</strain>
    </source>
</reference>
<dbReference type="KEGG" id="acy:Anacy_5521"/>
<feature type="compositionally biased region" description="Low complexity" evidence="1">
    <location>
        <begin position="75"/>
        <end position="89"/>
    </location>
</feature>
<keyword evidence="2" id="KW-0472">Membrane</keyword>
<name>K9ZNM4_ANACC</name>
<dbReference type="STRING" id="272123.Anacy_5521"/>
<feature type="transmembrane region" description="Helical" evidence="2">
    <location>
        <begin position="24"/>
        <end position="44"/>
    </location>
</feature>
<evidence type="ECO:0000313" key="3">
    <source>
        <dbReference type="EMBL" id="AFZ60833.1"/>
    </source>
</evidence>
<keyword evidence="2" id="KW-0812">Transmembrane</keyword>
<dbReference type="eggNOG" id="COG3468">
    <property type="taxonomic scope" value="Bacteria"/>
</dbReference>
<dbReference type="PATRIC" id="fig|272123.3.peg.5976"/>
<dbReference type="PRINTS" id="PR01217">
    <property type="entry name" value="PRICHEXTENSN"/>
</dbReference>
<accession>K9ZNM4</accession>
<feature type="compositionally biased region" description="Polar residues" evidence="1">
    <location>
        <begin position="121"/>
        <end position="139"/>
    </location>
</feature>
<keyword evidence="2" id="KW-1133">Transmembrane helix</keyword>
<evidence type="ECO:0000256" key="2">
    <source>
        <dbReference type="SAM" id="Phobius"/>
    </source>
</evidence>
<dbReference type="RefSeq" id="WP_015217445.1">
    <property type="nucleotide sequence ID" value="NC_019771.1"/>
</dbReference>
<protein>
    <submittedName>
        <fullName evidence="3">Uncharacterized protein</fullName>
    </submittedName>
</protein>
<dbReference type="EMBL" id="CP003659">
    <property type="protein sequence ID" value="AFZ60833.1"/>
    <property type="molecule type" value="Genomic_DNA"/>
</dbReference>
<dbReference type="OrthoDB" id="511366at2"/>
<feature type="compositionally biased region" description="Low complexity" evidence="1">
    <location>
        <begin position="160"/>
        <end position="194"/>
    </location>
</feature>
<organism evidence="3 4">
    <name type="scientific">Anabaena cylindrica (strain ATCC 27899 / PCC 7122)</name>
    <dbReference type="NCBI Taxonomy" id="272123"/>
    <lineage>
        <taxon>Bacteria</taxon>
        <taxon>Bacillati</taxon>
        <taxon>Cyanobacteriota</taxon>
        <taxon>Cyanophyceae</taxon>
        <taxon>Nostocales</taxon>
        <taxon>Nostocaceae</taxon>
        <taxon>Anabaena</taxon>
    </lineage>
</organism>
<feature type="compositionally biased region" description="Polar residues" evidence="1">
    <location>
        <begin position="90"/>
        <end position="100"/>
    </location>
</feature>
<feature type="region of interest" description="Disordered" evidence="1">
    <location>
        <begin position="73"/>
        <end position="279"/>
    </location>
</feature>